<gene>
    <name evidence="4" type="ORF">JCM19231_1724</name>
</gene>
<sequence>MTQHHSLTELVNTRRSVRKYDQEHDFDSTAVDKALELTLLSPNSSNMQLWEFHRVVTPEIRAELSEICMGQNAAKTANELVVFVTTPDKWQERAQMNAAQVRKNFEGRPMDSIAKRATKYYEKLIPFVYSNDGLGIKGLARKQ</sequence>
<feature type="domain" description="Nitroreductase" evidence="3">
    <location>
        <begin position="13"/>
        <end position="95"/>
    </location>
</feature>
<protein>
    <submittedName>
        <fullName evidence="4">Putative nitroreductase</fullName>
    </submittedName>
</protein>
<dbReference type="AlphaFoldDB" id="A0A0B8NXV4"/>
<keyword evidence="2" id="KW-0560">Oxidoreductase</keyword>
<evidence type="ECO:0000256" key="1">
    <source>
        <dbReference type="ARBA" id="ARBA00007118"/>
    </source>
</evidence>
<dbReference type="SUPFAM" id="SSF55469">
    <property type="entry name" value="FMN-dependent nitroreductase-like"/>
    <property type="match status" value="1"/>
</dbReference>
<dbReference type="Proteomes" id="UP000031671">
    <property type="component" value="Unassembled WGS sequence"/>
</dbReference>
<evidence type="ECO:0000313" key="4">
    <source>
        <dbReference type="EMBL" id="GAM59370.1"/>
    </source>
</evidence>
<accession>A0A0B8NXV4</accession>
<comment type="caution">
    <text evidence="4">The sequence shown here is derived from an EMBL/GenBank/DDBJ whole genome shotgun (WGS) entry which is preliminary data.</text>
</comment>
<dbReference type="PANTHER" id="PTHR43673">
    <property type="entry name" value="NAD(P)H NITROREDUCTASE YDGI-RELATED"/>
    <property type="match status" value="1"/>
</dbReference>
<dbReference type="InterPro" id="IPR000415">
    <property type="entry name" value="Nitroreductase-like"/>
</dbReference>
<dbReference type="EMBL" id="BBRZ01000146">
    <property type="protein sequence ID" value="GAM59370.1"/>
    <property type="molecule type" value="Genomic_DNA"/>
</dbReference>
<comment type="similarity">
    <text evidence="1">Belongs to the nitroreductase family.</text>
</comment>
<keyword evidence="5" id="KW-1185">Reference proteome</keyword>
<dbReference type="GO" id="GO:0016491">
    <property type="term" value="F:oxidoreductase activity"/>
    <property type="evidence" value="ECO:0007669"/>
    <property type="project" value="UniProtKB-KW"/>
</dbReference>
<dbReference type="InterPro" id="IPR029479">
    <property type="entry name" value="Nitroreductase"/>
</dbReference>
<evidence type="ECO:0000256" key="2">
    <source>
        <dbReference type="ARBA" id="ARBA00023002"/>
    </source>
</evidence>
<evidence type="ECO:0000259" key="3">
    <source>
        <dbReference type="Pfam" id="PF00881"/>
    </source>
</evidence>
<reference evidence="4 5" key="2">
    <citation type="submission" date="2015-01" db="EMBL/GenBank/DDBJ databases">
        <authorList>
            <consortium name="NBRP consortium"/>
            <person name="Sawabe T."/>
            <person name="Meirelles P."/>
            <person name="Feng G."/>
            <person name="Sayaka M."/>
            <person name="Hattori M."/>
            <person name="Ohkuma M."/>
        </authorList>
    </citation>
    <scope>NUCLEOTIDE SEQUENCE [LARGE SCALE GENOMIC DNA]</scope>
    <source>
        <strain evidence="5">JCM 19231</strain>
    </source>
</reference>
<dbReference type="Gene3D" id="3.40.109.10">
    <property type="entry name" value="NADH Oxidase"/>
    <property type="match status" value="1"/>
</dbReference>
<reference evidence="4 5" key="1">
    <citation type="submission" date="2015-01" db="EMBL/GenBank/DDBJ databases">
        <title>Vibrio sp. C1 JCM 19231 whole genome shotgun sequence.</title>
        <authorList>
            <person name="Sawabe T."/>
            <person name="Meirelles P."/>
            <person name="Feng G."/>
            <person name="Sayaka M."/>
            <person name="Hattori M."/>
            <person name="Ohkuma M."/>
        </authorList>
    </citation>
    <scope>NUCLEOTIDE SEQUENCE [LARGE SCALE GENOMIC DNA]</scope>
    <source>
        <strain evidence="5">JCM 19231</strain>
    </source>
</reference>
<name>A0A0B8NXV4_9VIBR</name>
<organism evidence="4 5">
    <name type="scientific">Vibrio ishigakensis</name>
    <dbReference type="NCBI Taxonomy" id="1481914"/>
    <lineage>
        <taxon>Bacteria</taxon>
        <taxon>Pseudomonadati</taxon>
        <taxon>Pseudomonadota</taxon>
        <taxon>Gammaproteobacteria</taxon>
        <taxon>Vibrionales</taxon>
        <taxon>Vibrionaceae</taxon>
        <taxon>Vibrio</taxon>
    </lineage>
</organism>
<dbReference type="Pfam" id="PF00881">
    <property type="entry name" value="Nitroreductase"/>
    <property type="match status" value="1"/>
</dbReference>
<evidence type="ECO:0000313" key="5">
    <source>
        <dbReference type="Proteomes" id="UP000031671"/>
    </source>
</evidence>
<dbReference type="PANTHER" id="PTHR43673:SF10">
    <property type="entry name" value="NADH DEHYDROGENASE_NAD(P)H NITROREDUCTASE XCC3605-RELATED"/>
    <property type="match status" value="1"/>
</dbReference>
<proteinExistence type="inferred from homology"/>